<evidence type="ECO:0000313" key="1">
    <source>
        <dbReference type="EMBL" id="CAG8456311.1"/>
    </source>
</evidence>
<sequence length="62" mass="7208">MDKSDEIAIQEEKIEILEKKGNILGSKKDAKEVWCIKSTIAVIYPRISQFPEIKRYTKLNIL</sequence>
<dbReference type="EMBL" id="CAJVQB010000003">
    <property type="protein sequence ID" value="CAG8456311.1"/>
    <property type="molecule type" value="Genomic_DNA"/>
</dbReference>
<evidence type="ECO:0000313" key="2">
    <source>
        <dbReference type="Proteomes" id="UP000789901"/>
    </source>
</evidence>
<comment type="caution">
    <text evidence="1">The sequence shown here is derived from an EMBL/GenBank/DDBJ whole genome shotgun (WGS) entry which is preliminary data.</text>
</comment>
<gene>
    <name evidence="1" type="ORF">GMARGA_LOCUS73</name>
</gene>
<name>A0ABM8VVG0_GIGMA</name>
<organism evidence="1 2">
    <name type="scientific">Gigaspora margarita</name>
    <dbReference type="NCBI Taxonomy" id="4874"/>
    <lineage>
        <taxon>Eukaryota</taxon>
        <taxon>Fungi</taxon>
        <taxon>Fungi incertae sedis</taxon>
        <taxon>Mucoromycota</taxon>
        <taxon>Glomeromycotina</taxon>
        <taxon>Glomeromycetes</taxon>
        <taxon>Diversisporales</taxon>
        <taxon>Gigasporaceae</taxon>
        <taxon>Gigaspora</taxon>
    </lineage>
</organism>
<protein>
    <submittedName>
        <fullName evidence="1">2027_t:CDS:1</fullName>
    </submittedName>
</protein>
<dbReference type="Proteomes" id="UP000789901">
    <property type="component" value="Unassembled WGS sequence"/>
</dbReference>
<proteinExistence type="predicted"/>
<reference evidence="1 2" key="1">
    <citation type="submission" date="2021-06" db="EMBL/GenBank/DDBJ databases">
        <authorList>
            <person name="Kallberg Y."/>
            <person name="Tangrot J."/>
            <person name="Rosling A."/>
        </authorList>
    </citation>
    <scope>NUCLEOTIDE SEQUENCE [LARGE SCALE GENOMIC DNA]</scope>
    <source>
        <strain evidence="1 2">120-4 pot B 10/14</strain>
    </source>
</reference>
<keyword evidence="2" id="KW-1185">Reference proteome</keyword>
<accession>A0ABM8VVG0</accession>